<sequence length="83" mass="8806">GDSVIGTYLGNVLAEKLSARIRVRGEYHCKDGSFITATNYCDGARDCADGSDETGDACSTTTCSEYLFRCAYGACVDRGAICN</sequence>
<comment type="caution">
    <text evidence="2">Lacks conserved residue(s) required for the propagation of feature annotation.</text>
</comment>
<proteinExistence type="predicted"/>
<keyword evidence="4" id="KW-1185">Reference proteome</keyword>
<dbReference type="InterPro" id="IPR002172">
    <property type="entry name" value="LDrepeatLR_classA_rpt"/>
</dbReference>
<dbReference type="STRING" id="104452.A0A0L7K388"/>
<feature type="non-terminal residue" evidence="3">
    <location>
        <position position="83"/>
    </location>
</feature>
<dbReference type="EMBL" id="JTDY01013446">
    <property type="protein sequence ID" value="KOB52139.1"/>
    <property type="molecule type" value="Genomic_DNA"/>
</dbReference>
<dbReference type="InterPro" id="IPR036055">
    <property type="entry name" value="LDL_receptor-like_sf"/>
</dbReference>
<protein>
    <submittedName>
        <fullName evidence="3">Pattern recognition serine proteinase</fullName>
    </submittedName>
</protein>
<comment type="caution">
    <text evidence="3">The sequence shown here is derived from an EMBL/GenBank/DDBJ whole genome shotgun (WGS) entry which is preliminary data.</text>
</comment>
<dbReference type="CDD" id="cd00112">
    <property type="entry name" value="LDLa"/>
    <property type="match status" value="1"/>
</dbReference>
<dbReference type="SUPFAM" id="SSF57424">
    <property type="entry name" value="LDL receptor-like module"/>
    <property type="match status" value="1"/>
</dbReference>
<dbReference type="AlphaFoldDB" id="A0A0L7K388"/>
<evidence type="ECO:0000313" key="3">
    <source>
        <dbReference type="EMBL" id="KOB52139.1"/>
    </source>
</evidence>
<feature type="disulfide bond" evidence="2">
    <location>
        <begin position="29"/>
        <end position="47"/>
    </location>
</feature>
<keyword evidence="1 2" id="KW-1015">Disulfide bond</keyword>
<organism evidence="3 4">
    <name type="scientific">Operophtera brumata</name>
    <name type="common">Winter moth</name>
    <name type="synonym">Phalaena brumata</name>
    <dbReference type="NCBI Taxonomy" id="104452"/>
    <lineage>
        <taxon>Eukaryota</taxon>
        <taxon>Metazoa</taxon>
        <taxon>Ecdysozoa</taxon>
        <taxon>Arthropoda</taxon>
        <taxon>Hexapoda</taxon>
        <taxon>Insecta</taxon>
        <taxon>Pterygota</taxon>
        <taxon>Neoptera</taxon>
        <taxon>Endopterygota</taxon>
        <taxon>Lepidoptera</taxon>
        <taxon>Glossata</taxon>
        <taxon>Ditrysia</taxon>
        <taxon>Geometroidea</taxon>
        <taxon>Geometridae</taxon>
        <taxon>Larentiinae</taxon>
        <taxon>Operophtera</taxon>
    </lineage>
</organism>
<reference evidence="3 4" key="1">
    <citation type="journal article" date="2015" name="Genome Biol. Evol.">
        <title>The genome of winter moth (Operophtera brumata) provides a genomic perspective on sexual dimorphism and phenology.</title>
        <authorList>
            <person name="Derks M.F."/>
            <person name="Smit S."/>
            <person name="Salis L."/>
            <person name="Schijlen E."/>
            <person name="Bossers A."/>
            <person name="Mateman C."/>
            <person name="Pijl A.S."/>
            <person name="de Ridder D."/>
            <person name="Groenen M.A."/>
            <person name="Visser M.E."/>
            <person name="Megens H.J."/>
        </authorList>
    </citation>
    <scope>NUCLEOTIDE SEQUENCE [LARGE SCALE GENOMIC DNA]</scope>
    <source>
        <strain evidence="3">WM2013NL</strain>
        <tissue evidence="3">Head and thorax</tissue>
    </source>
</reference>
<dbReference type="PROSITE" id="PS50068">
    <property type="entry name" value="LDLRA_2"/>
    <property type="match status" value="1"/>
</dbReference>
<gene>
    <name evidence="3" type="ORF">OBRU01_26452</name>
</gene>
<evidence type="ECO:0000256" key="2">
    <source>
        <dbReference type="PROSITE-ProRule" id="PRU00124"/>
    </source>
</evidence>
<name>A0A0L7K388_OPEBR</name>
<evidence type="ECO:0000256" key="1">
    <source>
        <dbReference type="ARBA" id="ARBA00023157"/>
    </source>
</evidence>
<feature type="non-terminal residue" evidence="3">
    <location>
        <position position="1"/>
    </location>
</feature>
<accession>A0A0L7K388</accession>
<dbReference type="Gene3D" id="4.10.400.10">
    <property type="entry name" value="Low-density Lipoprotein Receptor"/>
    <property type="match status" value="1"/>
</dbReference>
<evidence type="ECO:0000313" key="4">
    <source>
        <dbReference type="Proteomes" id="UP000037510"/>
    </source>
</evidence>
<dbReference type="SMART" id="SM00192">
    <property type="entry name" value="LDLa"/>
    <property type="match status" value="1"/>
</dbReference>
<dbReference type="Pfam" id="PF00057">
    <property type="entry name" value="Ldl_recept_a"/>
    <property type="match status" value="1"/>
</dbReference>
<dbReference type="Proteomes" id="UP000037510">
    <property type="component" value="Unassembled WGS sequence"/>
</dbReference>